<sequence>MSKSQIKIVQMNNLSKMKLSGVLPENSQKVNNMEIQNIHGELIRHIVKMSHSEDYSHVFRALTLALARSDKS</sequence>
<dbReference type="EMBL" id="AQHW01000025">
    <property type="protein sequence ID" value="KKB49428.1"/>
    <property type="molecule type" value="Genomic_DNA"/>
</dbReference>
<protein>
    <submittedName>
        <fullName evidence="1">Uncharacterized protein</fullName>
    </submittedName>
</protein>
<keyword evidence="2" id="KW-1185">Reference proteome</keyword>
<gene>
    <name evidence="1" type="ORF">HMPREF1536_04492</name>
</gene>
<dbReference type="HOGENOM" id="CLU_2736351_0_0_10"/>
<comment type="caution">
    <text evidence="1">The sequence shown here is derived from an EMBL/GenBank/DDBJ whole genome shotgun (WGS) entry which is preliminary data.</text>
</comment>
<evidence type="ECO:0000313" key="2">
    <source>
        <dbReference type="Proteomes" id="UP000033035"/>
    </source>
</evidence>
<accession>A0A0F5IV74</accession>
<evidence type="ECO:0000313" key="1">
    <source>
        <dbReference type="EMBL" id="KKB49428.1"/>
    </source>
</evidence>
<dbReference type="STRING" id="1203610.HMPREF1536_04492"/>
<reference evidence="1 2" key="1">
    <citation type="submission" date="2013-04" db="EMBL/GenBank/DDBJ databases">
        <title>The Genome Sequence of Parabacteroides gordonii DSM 23371.</title>
        <authorList>
            <consortium name="The Broad Institute Genomics Platform"/>
            <person name="Earl A."/>
            <person name="Ward D."/>
            <person name="Feldgarden M."/>
            <person name="Gevers D."/>
            <person name="Martens E."/>
            <person name="Sakamoto M."/>
            <person name="Benno Y."/>
            <person name="Suzuki N."/>
            <person name="Matsunaga N."/>
            <person name="Koshihara K."/>
            <person name="Seki M."/>
            <person name="Komiya H."/>
            <person name="Walker B."/>
            <person name="Young S."/>
            <person name="Zeng Q."/>
            <person name="Gargeya S."/>
            <person name="Fitzgerald M."/>
            <person name="Haas B."/>
            <person name="Abouelleil A."/>
            <person name="Allen A.W."/>
            <person name="Alvarado L."/>
            <person name="Arachchi H.M."/>
            <person name="Berlin A.M."/>
            <person name="Chapman S.B."/>
            <person name="Gainer-Dewar J."/>
            <person name="Goldberg J."/>
            <person name="Griggs A."/>
            <person name="Gujja S."/>
            <person name="Hansen M."/>
            <person name="Howarth C."/>
            <person name="Imamovic A."/>
            <person name="Ireland A."/>
            <person name="Larimer J."/>
            <person name="McCowan C."/>
            <person name="Murphy C."/>
            <person name="Pearson M."/>
            <person name="Poon T.W."/>
            <person name="Priest M."/>
            <person name="Roberts A."/>
            <person name="Saif S."/>
            <person name="Shea T."/>
            <person name="Sisk P."/>
            <person name="Sykes S."/>
            <person name="Wortman J."/>
            <person name="Nusbaum C."/>
            <person name="Birren B."/>
        </authorList>
    </citation>
    <scope>NUCLEOTIDE SEQUENCE [LARGE SCALE GENOMIC DNA]</scope>
    <source>
        <strain evidence="1 2">MS-1</strain>
    </source>
</reference>
<dbReference type="AlphaFoldDB" id="A0A0F5IV74"/>
<dbReference type="Proteomes" id="UP000033035">
    <property type="component" value="Unassembled WGS sequence"/>
</dbReference>
<dbReference type="PATRIC" id="fig|1203610.3.peg.4579"/>
<name>A0A0F5IV74_9BACT</name>
<proteinExistence type="predicted"/>
<organism evidence="1 2">
    <name type="scientific">Parabacteroides gordonii MS-1 = DSM 23371</name>
    <dbReference type="NCBI Taxonomy" id="1203610"/>
    <lineage>
        <taxon>Bacteria</taxon>
        <taxon>Pseudomonadati</taxon>
        <taxon>Bacteroidota</taxon>
        <taxon>Bacteroidia</taxon>
        <taxon>Bacteroidales</taxon>
        <taxon>Tannerellaceae</taxon>
        <taxon>Parabacteroides</taxon>
    </lineage>
</organism>